<dbReference type="OrthoDB" id="9775513at2"/>
<dbReference type="PANTHER" id="PTHR30386">
    <property type="entry name" value="MEMBRANE FUSION SUBUNIT OF EMRAB-TOLC MULTIDRUG EFFLUX PUMP"/>
    <property type="match status" value="1"/>
</dbReference>
<dbReference type="InterPro" id="IPR010129">
    <property type="entry name" value="T1SS_HlyD"/>
</dbReference>
<evidence type="ECO:0000313" key="13">
    <source>
        <dbReference type="Proteomes" id="UP000321113"/>
    </source>
</evidence>
<keyword evidence="13" id="KW-1185">Reference proteome</keyword>
<dbReference type="InterPro" id="IPR058982">
    <property type="entry name" value="Beta-barrel_AprE"/>
</dbReference>
<comment type="similarity">
    <text evidence="2 9">Belongs to the membrane fusion protein (MFP) (TC 8.A.1) family.</text>
</comment>
<dbReference type="Proteomes" id="UP000321113">
    <property type="component" value="Unassembled WGS sequence"/>
</dbReference>
<dbReference type="SUPFAM" id="SSF111369">
    <property type="entry name" value="HlyD-like secretion proteins"/>
    <property type="match status" value="1"/>
</dbReference>
<keyword evidence="8 9" id="KW-0472">Membrane</keyword>
<evidence type="ECO:0000313" key="12">
    <source>
        <dbReference type="EMBL" id="GEM81358.1"/>
    </source>
</evidence>
<dbReference type="InterPro" id="IPR058781">
    <property type="entry name" value="HH_AprE-like"/>
</dbReference>
<feature type="domain" description="AprE-like beta-barrel" evidence="11">
    <location>
        <begin position="321"/>
        <end position="407"/>
    </location>
</feature>
<keyword evidence="5 9" id="KW-0997">Cell inner membrane</keyword>
<evidence type="ECO:0000256" key="4">
    <source>
        <dbReference type="ARBA" id="ARBA00022475"/>
    </source>
</evidence>
<dbReference type="PRINTS" id="PR01490">
    <property type="entry name" value="RTXTOXIND"/>
</dbReference>
<evidence type="ECO:0000256" key="6">
    <source>
        <dbReference type="ARBA" id="ARBA00022692"/>
    </source>
</evidence>
<evidence type="ECO:0000259" key="11">
    <source>
        <dbReference type="Pfam" id="PF26002"/>
    </source>
</evidence>
<evidence type="ECO:0000259" key="10">
    <source>
        <dbReference type="Pfam" id="PF25994"/>
    </source>
</evidence>
<dbReference type="Pfam" id="PF26002">
    <property type="entry name" value="Beta-barrel_AprE"/>
    <property type="match status" value="1"/>
</dbReference>
<organism evidence="12 13">
    <name type="scientific">Vibrio superstes NBRC 103154</name>
    <dbReference type="NCBI Taxonomy" id="1219062"/>
    <lineage>
        <taxon>Bacteria</taxon>
        <taxon>Pseudomonadati</taxon>
        <taxon>Pseudomonadota</taxon>
        <taxon>Gammaproteobacteria</taxon>
        <taxon>Vibrionales</taxon>
        <taxon>Vibrionaceae</taxon>
        <taxon>Vibrio</taxon>
    </lineage>
</organism>
<proteinExistence type="inferred from homology"/>
<keyword evidence="4 9" id="KW-1003">Cell membrane</keyword>
<keyword evidence="6 9" id="KW-0812">Transmembrane</keyword>
<dbReference type="Gene3D" id="2.40.30.170">
    <property type="match status" value="1"/>
</dbReference>
<keyword evidence="3 9" id="KW-0813">Transport</keyword>
<dbReference type="GO" id="GO:0005886">
    <property type="term" value="C:plasma membrane"/>
    <property type="evidence" value="ECO:0007669"/>
    <property type="project" value="UniProtKB-SubCell"/>
</dbReference>
<dbReference type="RefSeq" id="WP_119008267.1">
    <property type="nucleotide sequence ID" value="NZ_BJXK01000021.1"/>
</dbReference>
<dbReference type="InterPro" id="IPR050739">
    <property type="entry name" value="MFP"/>
</dbReference>
<comment type="caution">
    <text evidence="12">The sequence shown here is derived from an EMBL/GenBank/DDBJ whole genome shotgun (WGS) entry which is preliminary data.</text>
</comment>
<gene>
    <name evidence="12" type="ORF">VSU01S_36030</name>
</gene>
<evidence type="ECO:0000256" key="3">
    <source>
        <dbReference type="ARBA" id="ARBA00022448"/>
    </source>
</evidence>
<comment type="subcellular location">
    <subcellularLocation>
        <location evidence="1 9">Cell inner membrane</location>
        <topology evidence="1 9">Single-pass membrane protein</topology>
    </subcellularLocation>
</comment>
<sequence length="430" mass="47337">MNENHVELIESGAIKRLLGYSTLLIAICVAAFATWSVLTKVDEIAKAKGAVIPEGERQVIQSELGGKLKTVFVKRGDLVEVGDSIVEFDDTFQASALDELKAQQASLKLTIERLTALIEERDPNYSEYEESYPAVVAEQRAQLAAAKQLYFQKRIVLEKESEQIAGQLKSIDRELPAAIRQLRASQNELAILEKGLKSGSISKIRVLEMRQTIASIEAEVEQDKGKKAVLINQAESTVLKIDQLLAEAKLEASKERSKAVDELSALRARLRSGEAKVSNTLVTSPVKGLIQSLPTTKKGGVIQPAGTIVEIVPVEGKARFKAKLSPRDIGFVSVGQSARVKVDAFDYSRFGALKGTVINISPTTSQTERGEIYYDVTVDVEKAYFRDNPEQFTILPGMTGEVDITTGEKTVFQYLWKPIYTNVSRAFGER</sequence>
<evidence type="ECO:0000256" key="7">
    <source>
        <dbReference type="ARBA" id="ARBA00022989"/>
    </source>
</evidence>
<dbReference type="GO" id="GO:0015031">
    <property type="term" value="P:protein transport"/>
    <property type="evidence" value="ECO:0007669"/>
    <property type="project" value="InterPro"/>
</dbReference>
<accession>A0A511QVH3</accession>
<feature type="transmembrane region" description="Helical" evidence="9">
    <location>
        <begin position="17"/>
        <end position="38"/>
    </location>
</feature>
<dbReference type="Pfam" id="PF25994">
    <property type="entry name" value="HH_AprE"/>
    <property type="match status" value="1"/>
</dbReference>
<reference evidence="12 13" key="1">
    <citation type="submission" date="2019-07" db="EMBL/GenBank/DDBJ databases">
        <title>Whole genome shotgun sequence of Vibrio superstes NBRC 103154.</title>
        <authorList>
            <person name="Hosoyama A."/>
            <person name="Uohara A."/>
            <person name="Ohji S."/>
            <person name="Ichikawa N."/>
        </authorList>
    </citation>
    <scope>NUCLEOTIDE SEQUENCE [LARGE SCALE GENOMIC DNA]</scope>
    <source>
        <strain evidence="12 13">NBRC 103154</strain>
    </source>
</reference>
<name>A0A511QVH3_9VIBR</name>
<evidence type="ECO:0000256" key="1">
    <source>
        <dbReference type="ARBA" id="ARBA00004377"/>
    </source>
</evidence>
<protein>
    <recommendedName>
        <fullName evidence="9">Membrane fusion protein (MFP) family protein</fullName>
    </recommendedName>
</protein>
<evidence type="ECO:0000256" key="9">
    <source>
        <dbReference type="RuleBase" id="RU365093"/>
    </source>
</evidence>
<dbReference type="PANTHER" id="PTHR30386:SF26">
    <property type="entry name" value="TRANSPORT PROTEIN COMB"/>
    <property type="match status" value="1"/>
</dbReference>
<evidence type="ECO:0000256" key="8">
    <source>
        <dbReference type="ARBA" id="ARBA00023136"/>
    </source>
</evidence>
<dbReference type="EMBL" id="BJXK01000021">
    <property type="protein sequence ID" value="GEM81358.1"/>
    <property type="molecule type" value="Genomic_DNA"/>
</dbReference>
<dbReference type="AlphaFoldDB" id="A0A511QVH3"/>
<evidence type="ECO:0000256" key="2">
    <source>
        <dbReference type="ARBA" id="ARBA00009477"/>
    </source>
</evidence>
<feature type="domain" description="AprE-like long alpha-helical hairpin" evidence="10">
    <location>
        <begin position="95"/>
        <end position="272"/>
    </location>
</feature>
<evidence type="ECO:0000256" key="5">
    <source>
        <dbReference type="ARBA" id="ARBA00022519"/>
    </source>
</evidence>
<dbReference type="NCBIfam" id="TIGR01843">
    <property type="entry name" value="type_I_hlyD"/>
    <property type="match status" value="1"/>
</dbReference>
<keyword evidence="7 9" id="KW-1133">Transmembrane helix</keyword>